<evidence type="ECO:0000256" key="1">
    <source>
        <dbReference type="SAM" id="Phobius"/>
    </source>
</evidence>
<dbReference type="GeneID" id="14516090"/>
<keyword evidence="1" id="KW-0472">Membrane</keyword>
<organism evidence="2 3">
    <name type="scientific">Bacillus phage phiAGATE</name>
    <dbReference type="NCBI Taxonomy" id="1204533"/>
    <lineage>
        <taxon>Viruses</taxon>
        <taxon>Duplodnaviria</taxon>
        <taxon>Heunggongvirae</taxon>
        <taxon>Uroviricota</taxon>
        <taxon>Caudoviricetes</taxon>
        <taxon>Herelleviridae</taxon>
        <taxon>Bastillevirinae</taxon>
        <taxon>Agatevirus</taxon>
        <taxon>Agatevirus agate</taxon>
    </lineage>
</organism>
<evidence type="ECO:0000313" key="2">
    <source>
        <dbReference type="EMBL" id="AGB62767.1"/>
    </source>
</evidence>
<keyword evidence="3" id="KW-1185">Reference proteome</keyword>
<dbReference type="EMBL" id="JX238501">
    <property type="protein sequence ID" value="AGB62767.1"/>
    <property type="molecule type" value="Genomic_DNA"/>
</dbReference>
<accession>L0LAJ0</accession>
<protein>
    <submittedName>
        <fullName evidence="2">Uncharacterized protein</fullName>
    </submittedName>
</protein>
<proteinExistence type="predicted"/>
<dbReference type="RefSeq" id="YP_007349360.1">
    <property type="nucleotide sequence ID" value="NC_020081.2"/>
</dbReference>
<feature type="transmembrane region" description="Helical" evidence="1">
    <location>
        <begin position="6"/>
        <end position="32"/>
    </location>
</feature>
<reference evidence="2" key="1">
    <citation type="submission" date="2013-11" db="EMBL/GenBank/DDBJ databases">
        <title>Discovery of phiAGATE novel phage infecting Bacillus pumilus leads to new insights in phylogeny of subfamily Spounavirinae.</title>
        <authorList>
            <person name="Barylski J."/>
            <person name="Nowicki G."/>
            <person name="Gozdzicka-Jozefiak A."/>
        </authorList>
    </citation>
    <scope>NUCLEOTIDE SEQUENCE [LARGE SCALE GENOMIC DNA]</scope>
</reference>
<sequence length="52" mass="6081">MEWVGIICMIIIVSGFSLFVGSIYVLGVVLVTKTIIREVRKKKVREDNRRWE</sequence>
<name>L0LAJ0_9CAUD</name>
<evidence type="ECO:0000313" key="3">
    <source>
        <dbReference type="Proteomes" id="UP000010364"/>
    </source>
</evidence>
<keyword evidence="1" id="KW-1133">Transmembrane helix</keyword>
<dbReference type="Proteomes" id="UP000010364">
    <property type="component" value="Segment"/>
</dbReference>
<keyword evidence="1" id="KW-0812">Transmembrane</keyword>
<dbReference type="KEGG" id="vg:14516090"/>